<feature type="region of interest" description="Disordered" evidence="1">
    <location>
        <begin position="20"/>
        <end position="58"/>
    </location>
</feature>
<dbReference type="Proteomes" id="UP001359559">
    <property type="component" value="Unassembled WGS sequence"/>
</dbReference>
<name>A0AAN9IRP2_CLITE</name>
<accession>A0AAN9IRP2</accession>
<sequence length="71" mass="8039">MSWHLGLQILKPIVGTIAGQRDKKKRKLTSKKKTDERENRGERERSAKARKSEASDVEVMVDAETDVCELG</sequence>
<evidence type="ECO:0000313" key="3">
    <source>
        <dbReference type="Proteomes" id="UP001359559"/>
    </source>
</evidence>
<evidence type="ECO:0000256" key="1">
    <source>
        <dbReference type="SAM" id="MobiDB-lite"/>
    </source>
</evidence>
<gene>
    <name evidence="2" type="ORF">RJT34_19708</name>
</gene>
<dbReference type="EMBL" id="JAYKXN010000005">
    <property type="protein sequence ID" value="KAK7284954.1"/>
    <property type="molecule type" value="Genomic_DNA"/>
</dbReference>
<feature type="compositionally biased region" description="Basic residues" evidence="1">
    <location>
        <begin position="22"/>
        <end position="31"/>
    </location>
</feature>
<comment type="caution">
    <text evidence="2">The sequence shown here is derived from an EMBL/GenBank/DDBJ whole genome shotgun (WGS) entry which is preliminary data.</text>
</comment>
<proteinExistence type="predicted"/>
<reference evidence="2 3" key="1">
    <citation type="submission" date="2024-01" db="EMBL/GenBank/DDBJ databases">
        <title>The genomes of 5 underutilized Papilionoideae crops provide insights into root nodulation and disease resistance.</title>
        <authorList>
            <person name="Yuan L."/>
        </authorList>
    </citation>
    <scope>NUCLEOTIDE SEQUENCE [LARGE SCALE GENOMIC DNA]</scope>
    <source>
        <strain evidence="2">LY-2023</strain>
        <tissue evidence="2">Leaf</tissue>
    </source>
</reference>
<evidence type="ECO:0000313" key="2">
    <source>
        <dbReference type="EMBL" id="KAK7284954.1"/>
    </source>
</evidence>
<organism evidence="2 3">
    <name type="scientific">Clitoria ternatea</name>
    <name type="common">Butterfly pea</name>
    <dbReference type="NCBI Taxonomy" id="43366"/>
    <lineage>
        <taxon>Eukaryota</taxon>
        <taxon>Viridiplantae</taxon>
        <taxon>Streptophyta</taxon>
        <taxon>Embryophyta</taxon>
        <taxon>Tracheophyta</taxon>
        <taxon>Spermatophyta</taxon>
        <taxon>Magnoliopsida</taxon>
        <taxon>eudicotyledons</taxon>
        <taxon>Gunneridae</taxon>
        <taxon>Pentapetalae</taxon>
        <taxon>rosids</taxon>
        <taxon>fabids</taxon>
        <taxon>Fabales</taxon>
        <taxon>Fabaceae</taxon>
        <taxon>Papilionoideae</taxon>
        <taxon>50 kb inversion clade</taxon>
        <taxon>NPAAA clade</taxon>
        <taxon>indigoferoid/millettioid clade</taxon>
        <taxon>Phaseoleae</taxon>
        <taxon>Clitoria</taxon>
    </lineage>
</organism>
<dbReference type="AlphaFoldDB" id="A0AAN9IRP2"/>
<keyword evidence="3" id="KW-1185">Reference proteome</keyword>
<feature type="compositionally biased region" description="Basic and acidic residues" evidence="1">
    <location>
        <begin position="32"/>
        <end position="54"/>
    </location>
</feature>
<protein>
    <submittedName>
        <fullName evidence="2">Uncharacterized protein</fullName>
    </submittedName>
</protein>